<dbReference type="Proteomes" id="UP000054558">
    <property type="component" value="Unassembled WGS sequence"/>
</dbReference>
<accession>A0A1Y1HS00</accession>
<protein>
    <submittedName>
        <fullName evidence="3">Uncharacterized protein</fullName>
    </submittedName>
</protein>
<feature type="transmembrane region" description="Helical" evidence="2">
    <location>
        <begin position="293"/>
        <end position="312"/>
    </location>
</feature>
<evidence type="ECO:0000313" key="3">
    <source>
        <dbReference type="EMBL" id="GAQ79949.1"/>
    </source>
</evidence>
<keyword evidence="2" id="KW-1133">Transmembrane helix</keyword>
<dbReference type="AlphaFoldDB" id="A0A1Y1HS00"/>
<feature type="transmembrane region" description="Helical" evidence="2">
    <location>
        <begin position="425"/>
        <end position="450"/>
    </location>
</feature>
<keyword evidence="4" id="KW-1185">Reference proteome</keyword>
<keyword evidence="2" id="KW-0812">Transmembrane</keyword>
<evidence type="ECO:0000313" key="4">
    <source>
        <dbReference type="Proteomes" id="UP000054558"/>
    </source>
</evidence>
<sequence length="663" mass="72462">MDWTGKPPNHETPDVEAPPPKRKHYVLVIHGTFNAPKQGPGGEFLDLHQKWWAPGGATRSGLPFCEKLTEALERSVLQGRGGIPGDAVWGDISDPEIEGITEPFFWEAKNSDASREEGAQKLAERIMKIRKAQPGALVHLIAHSHGGNVVLRAVEIVLGEIGEEGVEHIFGGVQKPSCWKRLCRSSRTAAANRMAAISDGPKTGVVAEFVERFGGELAEQPSPLDQDDLVRMHYPSLSDANPLGRLVFLGTPFLTKRETPNPEATIAALWFAATILTSWGISLSINGWNGSRAWHIVGNVCVVLGFCMAIYLDMFRGKIDPLKPHRPDAHVAGNIYHLTKQPWSAEMAVLVVHSGILDEANFALRSTAPLVRAYIVPEVAQSFNLQPWKSLPADIRRATRLRDVPVPTNCCLPHKRKAQSAKHKALIFNLEIMVLTIWIAIVSFLLRLVLLPVVYVAKRFLISGLQKVLVHVVLGTGSAEKGVSSAQVTVSETLKLEQLVEKVPGGSVLEGNRPPEGKTPVVHWNVHNLILNNDTAFGTPSQKEPRFDFLLEPQRLAPAGSLGEAGTGQPGLNSDNSVTGTLLKAGCFDGLEESEMQELLLIAQMLEERQKEITGQVEVRHSLYYSKLEILEAMAEFLQAGAGNNLHAMLTGFDKSSQNAGKH</sequence>
<dbReference type="EMBL" id="DF236991">
    <property type="protein sequence ID" value="GAQ79949.1"/>
    <property type="molecule type" value="Genomic_DNA"/>
</dbReference>
<keyword evidence="2" id="KW-0472">Membrane</keyword>
<organism evidence="3 4">
    <name type="scientific">Klebsormidium nitens</name>
    <name type="common">Green alga</name>
    <name type="synonym">Ulothrix nitens</name>
    <dbReference type="NCBI Taxonomy" id="105231"/>
    <lineage>
        <taxon>Eukaryota</taxon>
        <taxon>Viridiplantae</taxon>
        <taxon>Streptophyta</taxon>
        <taxon>Klebsormidiophyceae</taxon>
        <taxon>Klebsormidiales</taxon>
        <taxon>Klebsormidiaceae</taxon>
        <taxon>Klebsormidium</taxon>
    </lineage>
</organism>
<reference evidence="3 4" key="1">
    <citation type="journal article" date="2014" name="Nat. Commun.">
        <title>Klebsormidium flaccidum genome reveals primary factors for plant terrestrial adaptation.</title>
        <authorList>
            <person name="Hori K."/>
            <person name="Maruyama F."/>
            <person name="Fujisawa T."/>
            <person name="Togashi T."/>
            <person name="Yamamoto N."/>
            <person name="Seo M."/>
            <person name="Sato S."/>
            <person name="Yamada T."/>
            <person name="Mori H."/>
            <person name="Tajima N."/>
            <person name="Moriyama T."/>
            <person name="Ikeuchi M."/>
            <person name="Watanabe M."/>
            <person name="Wada H."/>
            <person name="Kobayashi K."/>
            <person name="Saito M."/>
            <person name="Masuda T."/>
            <person name="Sasaki-Sekimoto Y."/>
            <person name="Mashiguchi K."/>
            <person name="Awai K."/>
            <person name="Shimojima M."/>
            <person name="Masuda S."/>
            <person name="Iwai M."/>
            <person name="Nobusawa T."/>
            <person name="Narise T."/>
            <person name="Kondo S."/>
            <person name="Saito H."/>
            <person name="Sato R."/>
            <person name="Murakawa M."/>
            <person name="Ihara Y."/>
            <person name="Oshima-Yamada Y."/>
            <person name="Ohtaka K."/>
            <person name="Satoh M."/>
            <person name="Sonobe K."/>
            <person name="Ishii M."/>
            <person name="Ohtani R."/>
            <person name="Kanamori-Sato M."/>
            <person name="Honoki R."/>
            <person name="Miyazaki D."/>
            <person name="Mochizuki H."/>
            <person name="Umetsu J."/>
            <person name="Higashi K."/>
            <person name="Shibata D."/>
            <person name="Kamiya Y."/>
            <person name="Sato N."/>
            <person name="Nakamura Y."/>
            <person name="Tabata S."/>
            <person name="Ida S."/>
            <person name="Kurokawa K."/>
            <person name="Ohta H."/>
        </authorList>
    </citation>
    <scope>NUCLEOTIDE SEQUENCE [LARGE SCALE GENOMIC DNA]</scope>
    <source>
        <strain evidence="3 4">NIES-2285</strain>
    </source>
</reference>
<name>A0A1Y1HS00_KLENI</name>
<feature type="transmembrane region" description="Helical" evidence="2">
    <location>
        <begin position="264"/>
        <end position="281"/>
    </location>
</feature>
<evidence type="ECO:0000256" key="1">
    <source>
        <dbReference type="SAM" id="MobiDB-lite"/>
    </source>
</evidence>
<feature type="region of interest" description="Disordered" evidence="1">
    <location>
        <begin position="1"/>
        <end position="21"/>
    </location>
</feature>
<gene>
    <name evidence="3" type="ORF">KFL_000420200</name>
</gene>
<proteinExistence type="predicted"/>
<evidence type="ECO:0000256" key="2">
    <source>
        <dbReference type="SAM" id="Phobius"/>
    </source>
</evidence>